<protein>
    <submittedName>
        <fullName evidence="2">Uncharacterized protein</fullName>
    </submittedName>
</protein>
<comment type="caution">
    <text evidence="2">The sequence shown here is derived from an EMBL/GenBank/DDBJ whole genome shotgun (WGS) entry which is preliminary data.</text>
</comment>
<name>A0ABP0FJ44_CLALP</name>
<proteinExistence type="predicted"/>
<dbReference type="Proteomes" id="UP001642483">
    <property type="component" value="Unassembled WGS sequence"/>
</dbReference>
<evidence type="ECO:0000313" key="2">
    <source>
        <dbReference type="EMBL" id="CAK8678726.1"/>
    </source>
</evidence>
<dbReference type="EMBL" id="CAWYQH010000057">
    <property type="protein sequence ID" value="CAK8678726.1"/>
    <property type="molecule type" value="Genomic_DNA"/>
</dbReference>
<sequence>MSKIVRNFIRVIALLSMLDIYGELEATHLHSYGSLRSVKTDLRSSGNVNLGRKIDNDSSNGKKFILNKLFRLKRSPSDQCLEDDEIKDYLYDPTYSQTSRKSLSPYKERLIGGVRQASCLCRSCISVANKATLDGNRISRLISATVPTDGGEKQLIHGGCTCVNTVQIGK</sequence>
<keyword evidence="3" id="KW-1185">Reference proteome</keyword>
<organism evidence="2 3">
    <name type="scientific">Clavelina lepadiformis</name>
    <name type="common">Light-bulb sea squirt</name>
    <name type="synonym">Ascidia lepadiformis</name>
    <dbReference type="NCBI Taxonomy" id="159417"/>
    <lineage>
        <taxon>Eukaryota</taxon>
        <taxon>Metazoa</taxon>
        <taxon>Chordata</taxon>
        <taxon>Tunicata</taxon>
        <taxon>Ascidiacea</taxon>
        <taxon>Aplousobranchia</taxon>
        <taxon>Clavelinidae</taxon>
        <taxon>Clavelina</taxon>
    </lineage>
</organism>
<feature type="chain" id="PRO_5046532731" evidence="1">
    <location>
        <begin position="27"/>
        <end position="170"/>
    </location>
</feature>
<reference evidence="2 3" key="1">
    <citation type="submission" date="2024-02" db="EMBL/GenBank/DDBJ databases">
        <authorList>
            <person name="Daric V."/>
            <person name="Darras S."/>
        </authorList>
    </citation>
    <scope>NUCLEOTIDE SEQUENCE [LARGE SCALE GENOMIC DNA]</scope>
</reference>
<accession>A0ABP0FJ44</accession>
<evidence type="ECO:0000313" key="3">
    <source>
        <dbReference type="Proteomes" id="UP001642483"/>
    </source>
</evidence>
<evidence type="ECO:0000256" key="1">
    <source>
        <dbReference type="SAM" id="SignalP"/>
    </source>
</evidence>
<keyword evidence="1" id="KW-0732">Signal</keyword>
<feature type="signal peptide" evidence="1">
    <location>
        <begin position="1"/>
        <end position="26"/>
    </location>
</feature>
<gene>
    <name evidence="2" type="ORF">CVLEPA_LOCUS9017</name>
</gene>